<dbReference type="Proteomes" id="UP000287224">
    <property type="component" value="Unassembled WGS sequence"/>
</dbReference>
<dbReference type="PANTHER" id="PTHR22946">
    <property type="entry name" value="DIENELACTONE HYDROLASE DOMAIN-CONTAINING PROTEIN-RELATED"/>
    <property type="match status" value="1"/>
</dbReference>
<gene>
    <name evidence="3" type="ORF">KDAU_06420</name>
</gene>
<evidence type="ECO:0000313" key="3">
    <source>
        <dbReference type="EMBL" id="GCE03313.1"/>
    </source>
</evidence>
<dbReference type="Gene3D" id="3.40.50.1820">
    <property type="entry name" value="alpha/beta hydrolase"/>
    <property type="match status" value="1"/>
</dbReference>
<dbReference type="RefSeq" id="WP_126594605.1">
    <property type="nucleotide sequence ID" value="NZ_BIFQ01000001.1"/>
</dbReference>
<keyword evidence="3" id="KW-0378">Hydrolase</keyword>
<keyword evidence="4" id="KW-1185">Reference proteome</keyword>
<accession>A0A401Z911</accession>
<dbReference type="Pfam" id="PF00561">
    <property type="entry name" value="Abhydrolase_1"/>
    <property type="match status" value="1"/>
</dbReference>
<dbReference type="GO" id="GO:0016787">
    <property type="term" value="F:hydrolase activity"/>
    <property type="evidence" value="ECO:0007669"/>
    <property type="project" value="UniProtKB-KW"/>
</dbReference>
<dbReference type="InterPro" id="IPR000073">
    <property type="entry name" value="AB_hydrolase_1"/>
</dbReference>
<evidence type="ECO:0000259" key="2">
    <source>
        <dbReference type="Pfam" id="PF00561"/>
    </source>
</evidence>
<organism evidence="3 4">
    <name type="scientific">Dictyobacter aurantiacus</name>
    <dbReference type="NCBI Taxonomy" id="1936993"/>
    <lineage>
        <taxon>Bacteria</taxon>
        <taxon>Bacillati</taxon>
        <taxon>Chloroflexota</taxon>
        <taxon>Ktedonobacteria</taxon>
        <taxon>Ktedonobacterales</taxon>
        <taxon>Dictyobacteraceae</taxon>
        <taxon>Dictyobacter</taxon>
    </lineage>
</organism>
<evidence type="ECO:0000256" key="1">
    <source>
        <dbReference type="ARBA" id="ARBA00038115"/>
    </source>
</evidence>
<evidence type="ECO:0000313" key="4">
    <source>
        <dbReference type="Proteomes" id="UP000287224"/>
    </source>
</evidence>
<dbReference type="OrthoDB" id="3668964at2"/>
<dbReference type="InterPro" id="IPR050261">
    <property type="entry name" value="FrsA_esterase"/>
</dbReference>
<name>A0A401Z911_9CHLR</name>
<proteinExistence type="inferred from homology"/>
<sequence length="326" mass="36558">MSISENDLQPSGRREAFLARLGTLPLSCSLDVVVEERYEGDTYTRERISYQASPGVRVPAYVLIPRHLTGLAPAVVCIHQHNGEFHMGKSEPVGLTGNPDVFYALELCRRGYIVIAPDQEGFEERQASTEDIELWKRTAPRVLSAGAYEQYLAMKYLLHGSTLQARYVWDLSRAVDYLSSRPDVDAGRIGTLGHSLGGQEVCWLLLFDRRVKAGVCSCGISMFEAILRNGINHNFAAYIPGMLEVGDMDVLVAEIAPTPFFMSAGVQDWIFPIDGVRQIAQGARQAYEERSALFSAFRYHEFPSGHSFPSEVRQLAYSWLDRWLRS</sequence>
<dbReference type="AlphaFoldDB" id="A0A401Z911"/>
<reference evidence="4" key="1">
    <citation type="submission" date="2018-12" db="EMBL/GenBank/DDBJ databases">
        <title>Tengunoibacter tsumagoiensis gen. nov., sp. nov., Dictyobacter kobayashii sp. nov., D. alpinus sp. nov., and D. joshuensis sp. nov. and description of Dictyobacteraceae fam. nov. within the order Ktedonobacterales isolated from Tengu-no-mugimeshi.</title>
        <authorList>
            <person name="Wang C.M."/>
            <person name="Zheng Y."/>
            <person name="Sakai Y."/>
            <person name="Toyoda A."/>
            <person name="Minakuchi Y."/>
            <person name="Abe K."/>
            <person name="Yokota A."/>
            <person name="Yabe S."/>
        </authorList>
    </citation>
    <scope>NUCLEOTIDE SEQUENCE [LARGE SCALE GENOMIC DNA]</scope>
    <source>
        <strain evidence="4">S-27</strain>
    </source>
</reference>
<comment type="caution">
    <text evidence="3">The sequence shown here is derived from an EMBL/GenBank/DDBJ whole genome shotgun (WGS) entry which is preliminary data.</text>
</comment>
<dbReference type="SUPFAM" id="SSF53474">
    <property type="entry name" value="alpha/beta-Hydrolases"/>
    <property type="match status" value="1"/>
</dbReference>
<comment type="similarity">
    <text evidence="1">Belongs to the AB hydrolase superfamily. FUS2 hydrolase family.</text>
</comment>
<protein>
    <submittedName>
        <fullName evidence="3">Hydrolase</fullName>
    </submittedName>
</protein>
<dbReference type="EMBL" id="BIFQ01000001">
    <property type="protein sequence ID" value="GCE03313.1"/>
    <property type="molecule type" value="Genomic_DNA"/>
</dbReference>
<feature type="domain" description="AB hydrolase-1" evidence="2">
    <location>
        <begin position="94"/>
        <end position="263"/>
    </location>
</feature>
<dbReference type="InterPro" id="IPR029058">
    <property type="entry name" value="AB_hydrolase_fold"/>
</dbReference>